<reference evidence="1" key="1">
    <citation type="submission" date="2018-07" db="EMBL/GenBank/DDBJ databases">
        <authorList>
            <consortium name="Genoscope - CEA"/>
            <person name="William W."/>
        </authorList>
    </citation>
    <scope>NUCLEOTIDE SEQUENCE</scope>
    <source>
        <strain evidence="1">IK1</strain>
    </source>
</reference>
<evidence type="ECO:0000313" key="1">
    <source>
        <dbReference type="EMBL" id="VBB40132.1"/>
    </source>
</evidence>
<protein>
    <submittedName>
        <fullName evidence="1">Uncharacterized protein</fullName>
    </submittedName>
</protein>
<organism evidence="1">
    <name type="scientific">uncultured Spirochaetota bacterium</name>
    <dbReference type="NCBI Taxonomy" id="460511"/>
    <lineage>
        <taxon>Bacteria</taxon>
        <taxon>Pseudomonadati</taxon>
        <taxon>Spirochaetota</taxon>
        <taxon>environmental samples</taxon>
    </lineage>
</organism>
<dbReference type="AlphaFoldDB" id="A0A652ZWG5"/>
<gene>
    <name evidence="1" type="ORF">TRIP_E280109</name>
</gene>
<dbReference type="EMBL" id="UPXP01000021">
    <property type="protein sequence ID" value="VBB40132.1"/>
    <property type="molecule type" value="Genomic_DNA"/>
</dbReference>
<sequence length="65" mass="7632">MLEFLRKTSLFGHIYPILEHRAGTLALAVQTFTGHRGDEVTYRYSHTHQVINFYVTLKNKKRVNL</sequence>
<name>A0A652ZWG5_9SPIR</name>
<accession>A0A652ZWG5</accession>
<proteinExistence type="predicted"/>